<organism evidence="2 3">
    <name type="scientific">Desulfitobacterium dehalogenans (strain ATCC 51507 / DSM 9161 / JW/IU-DC1)</name>
    <dbReference type="NCBI Taxonomy" id="756499"/>
    <lineage>
        <taxon>Bacteria</taxon>
        <taxon>Bacillati</taxon>
        <taxon>Bacillota</taxon>
        <taxon>Clostridia</taxon>
        <taxon>Eubacteriales</taxon>
        <taxon>Desulfitobacteriaceae</taxon>
        <taxon>Desulfitobacterium</taxon>
    </lineage>
</organism>
<name>I4AC09_DESDJ</name>
<gene>
    <name evidence="2" type="ordered locus">Desde_3203</name>
</gene>
<protein>
    <submittedName>
        <fullName evidence="2">Uncharacterized protein</fullName>
    </submittedName>
</protein>
<reference evidence="2 3" key="2">
    <citation type="journal article" date="2015" name="J. Bacteriol.">
        <title>Genomic, proteomic, and biochemical analysis of the organohalide respiratory pathway in Desulfitobacterium dehalogenans.</title>
        <authorList>
            <person name="Kruse T."/>
            <person name="van de Pas B.A."/>
            <person name="Atteia A."/>
            <person name="Krab K."/>
            <person name="Hagen W.R."/>
            <person name="Goodwin L."/>
            <person name="Chain P."/>
            <person name="Boeren S."/>
            <person name="Maphosa F."/>
            <person name="Schraa G."/>
            <person name="de Vos W.M."/>
            <person name="van der Oost J."/>
            <person name="Smidt H."/>
            <person name="Stams A.J."/>
        </authorList>
    </citation>
    <scope>NUCLEOTIDE SEQUENCE [LARGE SCALE GENOMIC DNA]</scope>
    <source>
        <strain evidence="3">ATCC 51507 / DSM 9161 / JW/IU-DC1</strain>
    </source>
</reference>
<feature type="transmembrane region" description="Helical" evidence="1">
    <location>
        <begin position="37"/>
        <end position="57"/>
    </location>
</feature>
<dbReference type="Proteomes" id="UP000006053">
    <property type="component" value="Chromosome"/>
</dbReference>
<keyword evidence="1" id="KW-0812">Transmembrane</keyword>
<evidence type="ECO:0000256" key="1">
    <source>
        <dbReference type="SAM" id="Phobius"/>
    </source>
</evidence>
<dbReference type="STRING" id="756499.Desde_3203"/>
<proteinExistence type="predicted"/>
<feature type="transmembrane region" description="Helical" evidence="1">
    <location>
        <begin position="77"/>
        <end position="98"/>
    </location>
</feature>
<evidence type="ECO:0000313" key="3">
    <source>
        <dbReference type="Proteomes" id="UP000006053"/>
    </source>
</evidence>
<dbReference type="HOGENOM" id="CLU_2105023_0_0_9"/>
<reference evidence="3" key="1">
    <citation type="submission" date="2012-06" db="EMBL/GenBank/DDBJ databases">
        <title>Complete sequence of Desulfitobacterium dehalogenans ATCC 51507.</title>
        <authorList>
            <person name="Lucas S."/>
            <person name="Han J."/>
            <person name="Lapidus A."/>
            <person name="Cheng J.-F."/>
            <person name="Goodwin L."/>
            <person name="Pitluck S."/>
            <person name="Peters L."/>
            <person name="Ovchinnikova G."/>
            <person name="Teshima H."/>
            <person name="Detter J.C."/>
            <person name="Han C."/>
            <person name="Tapia R."/>
            <person name="Land M."/>
            <person name="Hauser L."/>
            <person name="Kyrpides N."/>
            <person name="Ivanova N."/>
            <person name="Pagani I."/>
            <person name="Kruse T."/>
            <person name="de Vos W.M."/>
            <person name="Smidt H."/>
            <person name="Woyke T."/>
        </authorList>
    </citation>
    <scope>NUCLEOTIDE SEQUENCE [LARGE SCALE GENOMIC DNA]</scope>
    <source>
        <strain evidence="3">ATCC 51507 / DSM 9161 / JW/IU-DC1</strain>
    </source>
</reference>
<dbReference type="EMBL" id="CP003348">
    <property type="protein sequence ID" value="AFM01494.1"/>
    <property type="molecule type" value="Genomic_DNA"/>
</dbReference>
<dbReference type="AlphaFoldDB" id="I4AC09"/>
<dbReference type="RefSeq" id="WP_014794974.1">
    <property type="nucleotide sequence ID" value="NC_018017.1"/>
</dbReference>
<feature type="transmembrane region" description="Helical" evidence="1">
    <location>
        <begin position="6"/>
        <end position="25"/>
    </location>
</feature>
<keyword evidence="1" id="KW-1133">Transmembrane helix</keyword>
<keyword evidence="3" id="KW-1185">Reference proteome</keyword>
<dbReference type="KEGG" id="ddh:Desde_3203"/>
<accession>I4AC09</accession>
<keyword evidence="1" id="KW-0472">Membrane</keyword>
<evidence type="ECO:0000313" key="2">
    <source>
        <dbReference type="EMBL" id="AFM01494.1"/>
    </source>
</evidence>
<sequence>MELLTALGAYLFFGTVGVGIMGAGFKYHQKHGGASTMLIGFSLQFYIFGMVMLVPKLPNLLESILSQNIDISGYINGFWHLFVGIILLVLSGVASVIYNRQKNKKKSHDEIKLKE</sequence>